<accession>A0AA36G1F4</accession>
<reference evidence="1" key="1">
    <citation type="submission" date="2023-06" db="EMBL/GenBank/DDBJ databases">
        <authorList>
            <person name="Delattre M."/>
        </authorList>
    </citation>
    <scope>NUCLEOTIDE SEQUENCE</scope>
    <source>
        <strain evidence="1">AF72</strain>
    </source>
</reference>
<dbReference type="AlphaFoldDB" id="A0AA36G1F4"/>
<organism evidence="1 2">
    <name type="scientific">Mesorhabditis spiculigera</name>
    <dbReference type="NCBI Taxonomy" id="96644"/>
    <lineage>
        <taxon>Eukaryota</taxon>
        <taxon>Metazoa</taxon>
        <taxon>Ecdysozoa</taxon>
        <taxon>Nematoda</taxon>
        <taxon>Chromadorea</taxon>
        <taxon>Rhabditida</taxon>
        <taxon>Rhabditina</taxon>
        <taxon>Rhabditomorpha</taxon>
        <taxon>Rhabditoidea</taxon>
        <taxon>Rhabditidae</taxon>
        <taxon>Mesorhabditinae</taxon>
        <taxon>Mesorhabditis</taxon>
    </lineage>
</organism>
<evidence type="ECO:0000313" key="2">
    <source>
        <dbReference type="Proteomes" id="UP001177023"/>
    </source>
</evidence>
<gene>
    <name evidence="1" type="ORF">MSPICULIGERA_LOCUS14302</name>
</gene>
<proteinExistence type="predicted"/>
<evidence type="ECO:0000313" key="1">
    <source>
        <dbReference type="EMBL" id="CAJ0576002.1"/>
    </source>
</evidence>
<keyword evidence="2" id="KW-1185">Reference proteome</keyword>
<name>A0AA36G1F4_9BILA</name>
<dbReference type="EMBL" id="CATQJA010002642">
    <property type="protein sequence ID" value="CAJ0576002.1"/>
    <property type="molecule type" value="Genomic_DNA"/>
</dbReference>
<feature type="non-terminal residue" evidence="1">
    <location>
        <position position="1"/>
    </location>
</feature>
<comment type="caution">
    <text evidence="1">The sequence shown here is derived from an EMBL/GenBank/DDBJ whole genome shotgun (WGS) entry which is preliminary data.</text>
</comment>
<dbReference type="Proteomes" id="UP001177023">
    <property type="component" value="Unassembled WGS sequence"/>
</dbReference>
<protein>
    <submittedName>
        <fullName evidence="1">Uncharacterized protein</fullName>
    </submittedName>
</protein>
<sequence length="281" mass="31371">MGLLRLRMTEHAPTQEPLLRPKVASLRSQIKTVEFLNCPQCGTAFTVENGAILTADRKLGCGFFKDAELGWVTAHQILAGVGCSFCTDSQNYEYIFACGHRACTRCKPPEQRPKCAKKCRGGDGPAGAGSDVLSFYVKYLDFSSGLRRRRKKTICGKCGLLNHKNHDFVQLITVELKGLRTEIGIEQKNLYEGLAGNITGLHDCTREAVNALLAVKDAAYAAIEQQTTLIDGHKVREEMRAAAKYFEEYCEDYIPLVRSLNDRLHETKEQLDKLLLPKTQE</sequence>